<accession>A0ABT9WR21</accession>
<dbReference type="InterPro" id="IPR036388">
    <property type="entry name" value="WH-like_DNA-bd_sf"/>
</dbReference>
<organism evidence="3 4">
    <name type="scientific">Bacillus chungangensis</name>
    <dbReference type="NCBI Taxonomy" id="587633"/>
    <lineage>
        <taxon>Bacteria</taxon>
        <taxon>Bacillati</taxon>
        <taxon>Bacillota</taxon>
        <taxon>Bacilli</taxon>
        <taxon>Bacillales</taxon>
        <taxon>Bacillaceae</taxon>
        <taxon>Bacillus</taxon>
    </lineage>
</organism>
<dbReference type="InterPro" id="IPR011991">
    <property type="entry name" value="ArsR-like_HTH"/>
</dbReference>
<gene>
    <name evidence="3" type="ORF">J2S08_001583</name>
</gene>
<dbReference type="InterPro" id="IPR001845">
    <property type="entry name" value="HTH_ArsR_DNA-bd_dom"/>
</dbReference>
<dbReference type="NCBIfam" id="NF005061">
    <property type="entry name" value="PRK06474.1"/>
    <property type="match status" value="1"/>
</dbReference>
<reference evidence="3 4" key="1">
    <citation type="submission" date="2023-07" db="EMBL/GenBank/DDBJ databases">
        <title>Genomic Encyclopedia of Type Strains, Phase IV (KMG-IV): sequencing the most valuable type-strain genomes for metagenomic binning, comparative biology and taxonomic classification.</title>
        <authorList>
            <person name="Goeker M."/>
        </authorList>
    </citation>
    <scope>NUCLEOTIDE SEQUENCE [LARGE SCALE GENOMIC DNA]</scope>
    <source>
        <strain evidence="3 4">DSM 23837</strain>
    </source>
</reference>
<evidence type="ECO:0000313" key="4">
    <source>
        <dbReference type="Proteomes" id="UP001223586"/>
    </source>
</evidence>
<dbReference type="Pfam" id="PF12840">
    <property type="entry name" value="HTH_20"/>
    <property type="match status" value="1"/>
</dbReference>
<evidence type="ECO:0000259" key="2">
    <source>
        <dbReference type="SMART" id="SM00418"/>
    </source>
</evidence>
<protein>
    <submittedName>
        <fullName evidence="3">DNA-binding transcriptional ArsR family regulator</fullName>
    </submittedName>
</protein>
<proteinExistence type="predicted"/>
<dbReference type="Proteomes" id="UP001223586">
    <property type="component" value="Unassembled WGS sequence"/>
</dbReference>
<sequence>MSDNTFDIIFHPVRLKIIRTLTIYDELTSMQLFKEIGDVPQATLYRHIQTLLEKGVLYVVKEHKVRGNIESVYALNINKVSLTASDLDKMSKEEKLLFFLKFLMMNHVEYENYLNNNENKSDQATYAMANLYLTDHEFSEFQTEYNELIKTRIKNKPTEGRKLRTLSTIIIPQKIEKKD</sequence>
<feature type="domain" description="HTH arsR-type" evidence="2">
    <location>
        <begin position="4"/>
        <end position="89"/>
    </location>
</feature>
<comment type="caution">
    <text evidence="3">The sequence shown here is derived from an EMBL/GenBank/DDBJ whole genome shotgun (WGS) entry which is preliminary data.</text>
</comment>
<dbReference type="EMBL" id="JAUSTT010000008">
    <property type="protein sequence ID" value="MDQ0175747.1"/>
    <property type="molecule type" value="Genomic_DNA"/>
</dbReference>
<evidence type="ECO:0000313" key="3">
    <source>
        <dbReference type="EMBL" id="MDQ0175747.1"/>
    </source>
</evidence>
<evidence type="ECO:0000256" key="1">
    <source>
        <dbReference type="ARBA" id="ARBA00023125"/>
    </source>
</evidence>
<keyword evidence="4" id="KW-1185">Reference proteome</keyword>
<dbReference type="Gene3D" id="6.10.140.2180">
    <property type="match status" value="1"/>
</dbReference>
<dbReference type="SMART" id="SM00418">
    <property type="entry name" value="HTH_ARSR"/>
    <property type="match status" value="1"/>
</dbReference>
<dbReference type="SUPFAM" id="SSF46785">
    <property type="entry name" value="Winged helix' DNA-binding domain"/>
    <property type="match status" value="1"/>
</dbReference>
<dbReference type="Gene3D" id="1.10.10.10">
    <property type="entry name" value="Winged helix-like DNA-binding domain superfamily/Winged helix DNA-binding domain"/>
    <property type="match status" value="1"/>
</dbReference>
<name>A0ABT9WR21_9BACI</name>
<dbReference type="CDD" id="cd00090">
    <property type="entry name" value="HTH_ARSR"/>
    <property type="match status" value="1"/>
</dbReference>
<dbReference type="RefSeq" id="WP_307228323.1">
    <property type="nucleotide sequence ID" value="NZ_JAUSTT010000008.1"/>
</dbReference>
<keyword evidence="1 3" id="KW-0238">DNA-binding</keyword>
<dbReference type="InterPro" id="IPR036390">
    <property type="entry name" value="WH_DNA-bd_sf"/>
</dbReference>
<dbReference type="GO" id="GO:0003677">
    <property type="term" value="F:DNA binding"/>
    <property type="evidence" value="ECO:0007669"/>
    <property type="project" value="UniProtKB-KW"/>
</dbReference>